<evidence type="ECO:0000313" key="1">
    <source>
        <dbReference type="EMBL" id="MDO6578827.1"/>
    </source>
</evidence>
<organism evidence="1 2">
    <name type="scientific">Alteromonas stellipolaris</name>
    <dbReference type="NCBI Taxonomy" id="233316"/>
    <lineage>
        <taxon>Bacteria</taxon>
        <taxon>Pseudomonadati</taxon>
        <taxon>Pseudomonadota</taxon>
        <taxon>Gammaproteobacteria</taxon>
        <taxon>Alteromonadales</taxon>
        <taxon>Alteromonadaceae</taxon>
        <taxon>Alteromonas/Salinimonas group</taxon>
        <taxon>Alteromonas</taxon>
    </lineage>
</organism>
<gene>
    <name evidence="1" type="ORF">Q4527_15585</name>
</gene>
<proteinExistence type="predicted"/>
<dbReference type="Proteomes" id="UP001170717">
    <property type="component" value="Unassembled WGS sequence"/>
</dbReference>
<accession>A0AAW7Z4I3</accession>
<protein>
    <recommendedName>
        <fullName evidence="3">Sulfotransferase family protein</fullName>
    </recommendedName>
</protein>
<dbReference type="InterPro" id="IPR027417">
    <property type="entry name" value="P-loop_NTPase"/>
</dbReference>
<sequence>MTLIRKLSSLFQFRHRKLQPENIQWLSYHIPKTAGSSLRQMLYKEFGRSSIFSVYRPDEAKTFGKGNAIPIRIGASVVHGHFKPHPKHSELFPNAHSMVWVRDPIQRIWSLVGHLLDLQWKHPHYEMLHHLYVTKGVANQHDIVERIIKDNSIPYMVDAYSRFFSAVDIQDLSFVGSMQNFSASIDSLNKEFDLSLKPLHRNSSTRAGMPGSLDNLKYLLEHEYSLVDDYL</sequence>
<dbReference type="Gene3D" id="3.40.50.300">
    <property type="entry name" value="P-loop containing nucleotide triphosphate hydrolases"/>
    <property type="match status" value="1"/>
</dbReference>
<dbReference type="AlphaFoldDB" id="A0AAW7Z4I3"/>
<evidence type="ECO:0008006" key="3">
    <source>
        <dbReference type="Google" id="ProtNLM"/>
    </source>
</evidence>
<evidence type="ECO:0000313" key="2">
    <source>
        <dbReference type="Proteomes" id="UP001170717"/>
    </source>
</evidence>
<dbReference type="EMBL" id="JAUOQI010000012">
    <property type="protein sequence ID" value="MDO6578827.1"/>
    <property type="molecule type" value="Genomic_DNA"/>
</dbReference>
<dbReference type="RefSeq" id="WP_303538744.1">
    <property type="nucleotide sequence ID" value="NZ_JAUOQI010000012.1"/>
</dbReference>
<comment type="caution">
    <text evidence="1">The sequence shown here is derived from an EMBL/GenBank/DDBJ whole genome shotgun (WGS) entry which is preliminary data.</text>
</comment>
<name>A0AAW7Z4I3_9ALTE</name>
<reference evidence="1" key="1">
    <citation type="submission" date="2023-07" db="EMBL/GenBank/DDBJ databases">
        <title>Genome content predicts the carbon catabolic preferences of heterotrophic bacteria.</title>
        <authorList>
            <person name="Gralka M."/>
        </authorList>
    </citation>
    <scope>NUCLEOTIDE SEQUENCE</scope>
    <source>
        <strain evidence="1">F2M12</strain>
    </source>
</reference>